<feature type="chain" id="PRO_5027595548" evidence="2">
    <location>
        <begin position="24"/>
        <end position="155"/>
    </location>
</feature>
<feature type="signal peptide" evidence="2">
    <location>
        <begin position="1"/>
        <end position="23"/>
    </location>
</feature>
<protein>
    <submittedName>
        <fullName evidence="4">Integumentary mucin C.1</fullName>
    </submittedName>
</protein>
<feature type="region of interest" description="Disordered" evidence="1">
    <location>
        <begin position="100"/>
        <end position="155"/>
    </location>
</feature>
<dbReference type="AlphaFoldDB" id="A0A6P8KE73"/>
<proteinExistence type="predicted"/>
<organism evidence="3 4">
    <name type="scientific">Drosophila mauritiana</name>
    <name type="common">Fruit fly</name>
    <dbReference type="NCBI Taxonomy" id="7226"/>
    <lineage>
        <taxon>Eukaryota</taxon>
        <taxon>Metazoa</taxon>
        <taxon>Ecdysozoa</taxon>
        <taxon>Arthropoda</taxon>
        <taxon>Hexapoda</taxon>
        <taxon>Insecta</taxon>
        <taxon>Pterygota</taxon>
        <taxon>Neoptera</taxon>
        <taxon>Endopterygota</taxon>
        <taxon>Diptera</taxon>
        <taxon>Brachycera</taxon>
        <taxon>Muscomorpha</taxon>
        <taxon>Ephydroidea</taxon>
        <taxon>Drosophilidae</taxon>
        <taxon>Drosophila</taxon>
        <taxon>Sophophora</taxon>
    </lineage>
</organism>
<accession>A0A6P8KE73</accession>
<sequence length="155" mass="16389">MRAATIISAILVLAACLLRSSEAVTCTADPTVTGCIDCTTSPSDPECVAEAAAGTTTTSTTSTVAPTTTTVATTTTAPTTSTGTGSRKIVRVSNLRYSVNRRIRINTTPRSTSSGGRSGRRSTNTNRNRNRRRRNNNNRQGNSRSRRGNVRVVVG</sequence>
<evidence type="ECO:0000313" key="3">
    <source>
        <dbReference type="Proteomes" id="UP000515162"/>
    </source>
</evidence>
<evidence type="ECO:0000313" key="4">
    <source>
        <dbReference type="RefSeq" id="XP_033162429.1"/>
    </source>
</evidence>
<keyword evidence="2" id="KW-0732">Signal</keyword>
<evidence type="ECO:0000256" key="1">
    <source>
        <dbReference type="SAM" id="MobiDB-lite"/>
    </source>
</evidence>
<name>A0A6P8KE73_DROMA</name>
<feature type="compositionally biased region" description="Low complexity" evidence="1">
    <location>
        <begin position="106"/>
        <end position="127"/>
    </location>
</feature>
<keyword evidence="3" id="KW-1185">Reference proteome</keyword>
<dbReference type="GeneID" id="117142502"/>
<dbReference type="RefSeq" id="XP_033162429.1">
    <property type="nucleotide sequence ID" value="XM_033306538.1"/>
</dbReference>
<reference evidence="4" key="1">
    <citation type="submission" date="2025-08" db="UniProtKB">
        <authorList>
            <consortium name="RefSeq"/>
        </authorList>
    </citation>
    <scope>IDENTIFICATION</scope>
    <source>
        <strain evidence="4">Mau12</strain>
        <tissue evidence="4">Whole Body</tissue>
    </source>
</reference>
<dbReference type="PROSITE" id="PS51257">
    <property type="entry name" value="PROKAR_LIPOPROTEIN"/>
    <property type="match status" value="1"/>
</dbReference>
<evidence type="ECO:0000256" key="2">
    <source>
        <dbReference type="SAM" id="SignalP"/>
    </source>
</evidence>
<gene>
    <name evidence="4" type="primary">LOC117142502</name>
</gene>
<dbReference type="Proteomes" id="UP000515162">
    <property type="component" value="Chromosome 3R"/>
</dbReference>